<dbReference type="Proteomes" id="UP000177798">
    <property type="component" value="Chromosome 2"/>
</dbReference>
<proteinExistence type="predicted"/>
<dbReference type="OrthoDB" id="5289641at2759"/>
<dbReference type="PANTHER" id="PTHR39697:SF1">
    <property type="entry name" value="RICIN B LECTIN DOMAIN-CONTAINING PROTEIN"/>
    <property type="match status" value="1"/>
</dbReference>
<feature type="region of interest" description="Disordered" evidence="1">
    <location>
        <begin position="1"/>
        <end position="33"/>
    </location>
</feature>
<feature type="region of interest" description="Disordered" evidence="1">
    <location>
        <begin position="105"/>
        <end position="127"/>
    </location>
</feature>
<sequence length="266" mass="29539">MRNPTFDHKITNKFSNRRPGTSSDSSISTTPAAQTNPVHTFKATSIARSSKGHYKFGLIFALLLAIPLALISNKAMVCQQDIHDSIPDCDSDTFTDYTTKTPQCTTIGNSNSENNDDDRFDTSSSVPSPGSTYLIRASSSGKLLTLDSGNVVLAQPAANGGSSIHWRCIEVKGWLHFQNVASGCYIGHNFWDNILCSARNPDGWERFTARLRPEGGYYLMMTHWERLWKVGMRDGMLAKIEEGEWGGMVRTGEGNYEVIVWEFVKV</sequence>
<name>A0A1D9PW25_SCLS1</name>
<dbReference type="VEuPathDB" id="FungiDB:sscle_02g016600"/>
<dbReference type="InterPro" id="IPR035992">
    <property type="entry name" value="Ricin_B-like_lectins"/>
</dbReference>
<accession>A0A1D9PW25</accession>
<dbReference type="Gene3D" id="2.80.10.50">
    <property type="match status" value="1"/>
</dbReference>
<dbReference type="PANTHER" id="PTHR39697">
    <property type="entry name" value="RICIN B LECTIN DOMAIN-CONTAINING PROTEIN-RELATED"/>
    <property type="match status" value="1"/>
</dbReference>
<dbReference type="AlphaFoldDB" id="A0A1D9PW25"/>
<keyword evidence="2" id="KW-0812">Transmembrane</keyword>
<feature type="transmembrane region" description="Helical" evidence="2">
    <location>
        <begin position="52"/>
        <end position="71"/>
    </location>
</feature>
<keyword evidence="2" id="KW-0472">Membrane</keyword>
<evidence type="ECO:0000313" key="4">
    <source>
        <dbReference type="Proteomes" id="UP000177798"/>
    </source>
</evidence>
<feature type="compositionally biased region" description="Basic and acidic residues" evidence="1">
    <location>
        <begin position="1"/>
        <end position="10"/>
    </location>
</feature>
<gene>
    <name evidence="3" type="ORF">sscle_02g016600</name>
</gene>
<evidence type="ECO:0008006" key="5">
    <source>
        <dbReference type="Google" id="ProtNLM"/>
    </source>
</evidence>
<evidence type="ECO:0000256" key="2">
    <source>
        <dbReference type="SAM" id="Phobius"/>
    </source>
</evidence>
<evidence type="ECO:0000256" key="1">
    <source>
        <dbReference type="SAM" id="MobiDB-lite"/>
    </source>
</evidence>
<feature type="compositionally biased region" description="Polar residues" evidence="1">
    <location>
        <begin position="12"/>
        <end position="33"/>
    </location>
</feature>
<dbReference type="SUPFAM" id="SSF50370">
    <property type="entry name" value="Ricin B-like lectins"/>
    <property type="match status" value="1"/>
</dbReference>
<evidence type="ECO:0000313" key="3">
    <source>
        <dbReference type="EMBL" id="APA06890.1"/>
    </source>
</evidence>
<keyword evidence="2" id="KW-1133">Transmembrane helix</keyword>
<protein>
    <recommendedName>
        <fullName evidence="5">Ricin B lectin domain-containing protein</fullName>
    </recommendedName>
</protein>
<reference evidence="4" key="1">
    <citation type="journal article" date="2017" name="Genome Biol. Evol.">
        <title>The complete genome sequence of the phytopathogenic fungus Sclerotinia sclerotiorum reveals insights into the genome architecture of broad host range pathogens.</title>
        <authorList>
            <person name="Derbyshire M."/>
            <person name="Denton-Giles M."/>
            <person name="Hegedus D."/>
            <person name="Seifbarghy S."/>
            <person name="Rollins J."/>
            <person name="van Kan J."/>
            <person name="Seidl M.F."/>
            <person name="Faino L."/>
            <person name="Mbengue M."/>
            <person name="Navaud O."/>
            <person name="Raffaele S."/>
            <person name="Hammond-Kosack K."/>
            <person name="Heard S."/>
            <person name="Oliver R."/>
        </authorList>
    </citation>
    <scope>NUCLEOTIDE SEQUENCE [LARGE SCALE GENOMIC DNA]</scope>
    <source>
        <strain evidence="4">ATCC 18683 / 1980 / Ss-1</strain>
    </source>
</reference>
<dbReference type="EMBL" id="CP017815">
    <property type="protein sequence ID" value="APA06890.1"/>
    <property type="molecule type" value="Genomic_DNA"/>
</dbReference>
<organism evidence="3 4">
    <name type="scientific">Sclerotinia sclerotiorum (strain ATCC 18683 / 1980 / Ss-1)</name>
    <name type="common">White mold</name>
    <name type="synonym">Whetzelinia sclerotiorum</name>
    <dbReference type="NCBI Taxonomy" id="665079"/>
    <lineage>
        <taxon>Eukaryota</taxon>
        <taxon>Fungi</taxon>
        <taxon>Dikarya</taxon>
        <taxon>Ascomycota</taxon>
        <taxon>Pezizomycotina</taxon>
        <taxon>Leotiomycetes</taxon>
        <taxon>Helotiales</taxon>
        <taxon>Sclerotiniaceae</taxon>
        <taxon>Sclerotinia</taxon>
    </lineage>
</organism>